<comment type="caution">
    <text evidence="1">The sequence shown here is derived from an EMBL/GenBank/DDBJ whole genome shotgun (WGS) entry which is preliminary data.</text>
</comment>
<proteinExistence type="predicted"/>
<protein>
    <submittedName>
        <fullName evidence="1">Uncharacterized protein</fullName>
    </submittedName>
</protein>
<dbReference type="AlphaFoldDB" id="A0A9P6ETD6"/>
<organism evidence="1 2">
    <name type="scientific">Crepidotus variabilis</name>
    <dbReference type="NCBI Taxonomy" id="179855"/>
    <lineage>
        <taxon>Eukaryota</taxon>
        <taxon>Fungi</taxon>
        <taxon>Dikarya</taxon>
        <taxon>Basidiomycota</taxon>
        <taxon>Agaricomycotina</taxon>
        <taxon>Agaricomycetes</taxon>
        <taxon>Agaricomycetidae</taxon>
        <taxon>Agaricales</taxon>
        <taxon>Agaricineae</taxon>
        <taxon>Crepidotaceae</taxon>
        <taxon>Crepidotus</taxon>
    </lineage>
</organism>
<dbReference type="OrthoDB" id="2687876at2759"/>
<dbReference type="SUPFAM" id="SSF56112">
    <property type="entry name" value="Protein kinase-like (PK-like)"/>
    <property type="match status" value="1"/>
</dbReference>
<gene>
    <name evidence="1" type="ORF">CPB83DRAFT_901508</name>
</gene>
<accession>A0A9P6ETD6</accession>
<keyword evidence="2" id="KW-1185">Reference proteome</keyword>
<name>A0A9P6ETD6_9AGAR</name>
<reference evidence="1" key="1">
    <citation type="submission" date="2020-11" db="EMBL/GenBank/DDBJ databases">
        <authorList>
            <consortium name="DOE Joint Genome Institute"/>
            <person name="Ahrendt S."/>
            <person name="Riley R."/>
            <person name="Andreopoulos W."/>
            <person name="Labutti K."/>
            <person name="Pangilinan J."/>
            <person name="Ruiz-Duenas F.J."/>
            <person name="Barrasa J.M."/>
            <person name="Sanchez-Garcia M."/>
            <person name="Camarero S."/>
            <person name="Miyauchi S."/>
            <person name="Serrano A."/>
            <person name="Linde D."/>
            <person name="Babiker R."/>
            <person name="Drula E."/>
            <person name="Ayuso-Fernandez I."/>
            <person name="Pacheco R."/>
            <person name="Padilla G."/>
            <person name="Ferreira P."/>
            <person name="Barriuso J."/>
            <person name="Kellner H."/>
            <person name="Castanera R."/>
            <person name="Alfaro M."/>
            <person name="Ramirez L."/>
            <person name="Pisabarro A.G."/>
            <person name="Kuo A."/>
            <person name="Tritt A."/>
            <person name="Lipzen A."/>
            <person name="He G."/>
            <person name="Yan M."/>
            <person name="Ng V."/>
            <person name="Cullen D."/>
            <person name="Martin F."/>
            <person name="Rosso M.-N."/>
            <person name="Henrissat B."/>
            <person name="Hibbett D."/>
            <person name="Martinez A.T."/>
            <person name="Grigoriev I.V."/>
        </authorList>
    </citation>
    <scope>NUCLEOTIDE SEQUENCE</scope>
    <source>
        <strain evidence="1">CBS 506.95</strain>
    </source>
</reference>
<sequence length="623" mass="71369">MEASTSRLIDPHAETSFLRALNAPFSPTPFPSSECHRAPRISDPQVPVDHQPLSKPLFTASGNWEWLNGQPLHGIQELESLHDTELHKTTLRTCKAGDRSFACINKSWRLETRHPGIMSELWLYKNPLKSLQGRVIPKLIAVRVGPSRFNLVFDLPHQTFFIEPSADMPEVLKRRVVEAVDKLHSKGVGHHTLSLEDILIGGDGQVYIYNFHNARYLEEKPVVHLPMVKDDEFAMEMRRIKFKLDYQDARQKEQDWLRLQVEHSRAAELETTKWKKAKKYRLKKVLPKRTQVPGVPLREVEGWFTELNRQPRRFIVPGQEEEDFEWELKRFHNVLRQMEETDRLGQLHVEPSMFSPNRTCLSSEMTGHAVGGTKTIPLAGAKRKRSQGSFSTDMFNLPRRRADTECTTPESARHYKHEDLRSGFKLVSPLDVHASVQENNLVLAWPMISVRDFAKTARLMSGETTLGKRLRQEHIEHLELVDDRNKRRKLDEEGSWTTWAHSFLNPVCAFVDGIGSYLVTHKPSSFKPPRPTPVRCRRPSLGSPPRRLVDILKHPAMRGISYSSEPMTAQPCLQPVVMTRPPHQQPAHSLASHHFFPSGSNLAVAASLEPISRVWSRLIRPLA</sequence>
<dbReference type="InterPro" id="IPR011009">
    <property type="entry name" value="Kinase-like_dom_sf"/>
</dbReference>
<evidence type="ECO:0000313" key="2">
    <source>
        <dbReference type="Proteomes" id="UP000807306"/>
    </source>
</evidence>
<dbReference type="Proteomes" id="UP000807306">
    <property type="component" value="Unassembled WGS sequence"/>
</dbReference>
<evidence type="ECO:0000313" key="1">
    <source>
        <dbReference type="EMBL" id="KAF9535841.1"/>
    </source>
</evidence>
<dbReference type="EMBL" id="MU157824">
    <property type="protein sequence ID" value="KAF9535841.1"/>
    <property type="molecule type" value="Genomic_DNA"/>
</dbReference>